<dbReference type="Proteomes" id="UP000030758">
    <property type="component" value="Unassembled WGS sequence"/>
</dbReference>
<sequence length="66" mass="7103">MCVDRQKSSSVSPADVDIPVELNLDSSRLTHTRLVLNQSSLQTAVHGGQATNNDREALNIANVDTV</sequence>
<dbReference type="EMBL" id="KL367610">
    <property type="protein sequence ID" value="KFD61801.1"/>
    <property type="molecule type" value="Genomic_DNA"/>
</dbReference>
<proteinExistence type="predicted"/>
<dbReference type="AlphaFoldDB" id="A0A085MX55"/>
<reference evidence="1" key="1">
    <citation type="journal article" date="2014" name="Nat. Genet.">
        <title>Genome and transcriptome of the porcine whipworm Trichuris suis.</title>
        <authorList>
            <person name="Jex A.R."/>
            <person name="Nejsum P."/>
            <person name="Schwarz E.M."/>
            <person name="Hu L."/>
            <person name="Young N.D."/>
            <person name="Hall R.S."/>
            <person name="Korhonen P.K."/>
            <person name="Liao S."/>
            <person name="Thamsborg S."/>
            <person name="Xia J."/>
            <person name="Xu P."/>
            <person name="Wang S."/>
            <person name="Scheerlinck J.P."/>
            <person name="Hofmann A."/>
            <person name="Sternberg P.W."/>
            <person name="Wang J."/>
            <person name="Gasser R.B."/>
        </authorList>
    </citation>
    <scope>NUCLEOTIDE SEQUENCE [LARGE SCALE GENOMIC DNA]</scope>
    <source>
        <strain evidence="1">DCEP-RM93F</strain>
    </source>
</reference>
<evidence type="ECO:0000313" key="1">
    <source>
        <dbReference type="EMBL" id="KFD61801.1"/>
    </source>
</evidence>
<name>A0A085MX55_9BILA</name>
<protein>
    <submittedName>
        <fullName evidence="1">Uncharacterized protein</fullName>
    </submittedName>
</protein>
<organism evidence="1">
    <name type="scientific">Trichuris suis</name>
    <name type="common">pig whipworm</name>
    <dbReference type="NCBI Taxonomy" id="68888"/>
    <lineage>
        <taxon>Eukaryota</taxon>
        <taxon>Metazoa</taxon>
        <taxon>Ecdysozoa</taxon>
        <taxon>Nematoda</taxon>
        <taxon>Enoplea</taxon>
        <taxon>Dorylaimia</taxon>
        <taxon>Trichinellida</taxon>
        <taxon>Trichuridae</taxon>
        <taxon>Trichuris</taxon>
    </lineage>
</organism>
<gene>
    <name evidence="1" type="ORF">M514_26003</name>
</gene>
<accession>A0A085MX55</accession>